<dbReference type="PANTHER" id="PTHR46390">
    <property type="entry name" value="MANNOSE-1-PHOSPHATE GUANYLYLTRANSFERASE"/>
    <property type="match status" value="1"/>
</dbReference>
<dbReference type="GO" id="GO:0016779">
    <property type="term" value="F:nucleotidyltransferase activity"/>
    <property type="evidence" value="ECO:0007669"/>
    <property type="project" value="UniProtKB-KW"/>
</dbReference>
<dbReference type="InterPro" id="IPR049577">
    <property type="entry name" value="GMPP_N"/>
</dbReference>
<evidence type="ECO:0000313" key="5">
    <source>
        <dbReference type="Proteomes" id="UP001500571"/>
    </source>
</evidence>
<dbReference type="Pfam" id="PF00483">
    <property type="entry name" value="NTP_transferase"/>
    <property type="match status" value="1"/>
</dbReference>
<dbReference type="PANTHER" id="PTHR46390:SF1">
    <property type="entry name" value="MANNOSE-1-PHOSPHATE GUANYLYLTRANSFERASE"/>
    <property type="match status" value="1"/>
</dbReference>
<comment type="caution">
    <text evidence="4">The sequence shown here is derived from an EMBL/GenBank/DDBJ whole genome shotgun (WGS) entry which is preliminary data.</text>
</comment>
<name>A0ABP5D1N6_9ACTN</name>
<accession>A0ABP5D1N6</accession>
<dbReference type="InterPro" id="IPR005835">
    <property type="entry name" value="NTP_transferase_dom"/>
</dbReference>
<feature type="domain" description="MannoseP isomerase/GMP-like beta-helix" evidence="3">
    <location>
        <begin position="338"/>
        <end position="387"/>
    </location>
</feature>
<keyword evidence="4" id="KW-0808">Transferase</keyword>
<dbReference type="EMBL" id="BAAAPB010000004">
    <property type="protein sequence ID" value="GAA1972320.1"/>
    <property type="molecule type" value="Genomic_DNA"/>
</dbReference>
<dbReference type="CDD" id="cd02509">
    <property type="entry name" value="GDP-M1P_Guanylyltransferase"/>
    <property type="match status" value="1"/>
</dbReference>
<dbReference type="InterPro" id="IPR054566">
    <property type="entry name" value="ManC/GMP-like_b-helix"/>
</dbReference>
<sequence length="397" mass="41664">MAQQAGEHLGEDGHGPTIRAGPRRAIAYPVPVIGKLNIDNFWAVIPAGGAGTRLWPLSRSTTPKFLRDLTGSGRSLLQETHDRLVPLVGDRFLVVTGAAHEEAVLEQLPGLVGGGVLAEPNPRDSMAAIGLAAAVLELRDPDAVMGSFAADHVITRAKKFTEAVHTAAAVAREGWLVTIGVQPTFASSAYGYVHEAGPLEGHPGVGVVDSFVEKPAADVAQGYLASGGYRWNAGMFVVRPTVLLDLLATWHPQFAERLREIAAKPESIADVWPTLPKIALDNAVAEPAAAVGRVAVVPAEFGWDDVGDFDSLATLLDAALTVDNEGPTVLGDHHLVKAIESSGLVVPNSGRVIAVVGVEDIVVVDTPDAVLVTTRERAQQVKQLVAGLQKDGAVDLT</sequence>
<feature type="region of interest" description="Disordered" evidence="1">
    <location>
        <begin position="1"/>
        <end position="21"/>
    </location>
</feature>
<dbReference type="Proteomes" id="UP001500571">
    <property type="component" value="Unassembled WGS sequence"/>
</dbReference>
<evidence type="ECO:0000259" key="2">
    <source>
        <dbReference type="Pfam" id="PF00483"/>
    </source>
</evidence>
<dbReference type="SUPFAM" id="SSF53448">
    <property type="entry name" value="Nucleotide-diphospho-sugar transferases"/>
    <property type="match status" value="1"/>
</dbReference>
<feature type="domain" description="Nucleotidyl transferase" evidence="2">
    <location>
        <begin position="43"/>
        <end position="315"/>
    </location>
</feature>
<keyword evidence="4" id="KW-0548">Nucleotidyltransferase</keyword>
<evidence type="ECO:0000256" key="1">
    <source>
        <dbReference type="SAM" id="MobiDB-lite"/>
    </source>
</evidence>
<evidence type="ECO:0000259" key="3">
    <source>
        <dbReference type="Pfam" id="PF22640"/>
    </source>
</evidence>
<dbReference type="InterPro" id="IPR051161">
    <property type="entry name" value="Mannose-6P_isomerase_type2"/>
</dbReference>
<organism evidence="4 5">
    <name type="scientific">Nocardioides panacihumi</name>
    <dbReference type="NCBI Taxonomy" id="400774"/>
    <lineage>
        <taxon>Bacteria</taxon>
        <taxon>Bacillati</taxon>
        <taxon>Actinomycetota</taxon>
        <taxon>Actinomycetes</taxon>
        <taxon>Propionibacteriales</taxon>
        <taxon>Nocardioidaceae</taxon>
        <taxon>Nocardioides</taxon>
    </lineage>
</organism>
<reference evidence="5" key="1">
    <citation type="journal article" date="2019" name="Int. J. Syst. Evol. Microbiol.">
        <title>The Global Catalogue of Microorganisms (GCM) 10K type strain sequencing project: providing services to taxonomists for standard genome sequencing and annotation.</title>
        <authorList>
            <consortium name="The Broad Institute Genomics Platform"/>
            <consortium name="The Broad Institute Genome Sequencing Center for Infectious Disease"/>
            <person name="Wu L."/>
            <person name="Ma J."/>
        </authorList>
    </citation>
    <scope>NUCLEOTIDE SEQUENCE [LARGE SCALE GENOMIC DNA]</scope>
    <source>
        <strain evidence="5">JCM 15309</strain>
    </source>
</reference>
<evidence type="ECO:0000313" key="4">
    <source>
        <dbReference type="EMBL" id="GAA1972320.1"/>
    </source>
</evidence>
<dbReference type="Pfam" id="PF22640">
    <property type="entry name" value="ManC_GMP_beta-helix"/>
    <property type="match status" value="1"/>
</dbReference>
<keyword evidence="5" id="KW-1185">Reference proteome</keyword>
<gene>
    <name evidence="4" type="ORF">GCM10009798_36850</name>
</gene>
<dbReference type="InterPro" id="IPR029044">
    <property type="entry name" value="Nucleotide-diphossugar_trans"/>
</dbReference>
<dbReference type="Gene3D" id="3.90.550.10">
    <property type="entry name" value="Spore Coat Polysaccharide Biosynthesis Protein SpsA, Chain A"/>
    <property type="match status" value="1"/>
</dbReference>
<dbReference type="SUPFAM" id="SSF159283">
    <property type="entry name" value="Guanosine diphospho-D-mannose pyrophosphorylase/mannose-6-phosphate isomerase linker domain"/>
    <property type="match status" value="1"/>
</dbReference>
<protein>
    <submittedName>
        <fullName evidence="4">Mannose-1-phosphate guanylyltransferase</fullName>
    </submittedName>
</protein>
<proteinExistence type="predicted"/>